<keyword evidence="2" id="KW-0413">Isomerase</keyword>
<dbReference type="EMBL" id="JACHOA010000004">
    <property type="protein sequence ID" value="MBB4614260.1"/>
    <property type="molecule type" value="Genomic_DNA"/>
</dbReference>
<dbReference type="AlphaFoldDB" id="A0A7W7AC18"/>
<keyword evidence="3" id="KW-1185">Reference proteome</keyword>
<dbReference type="OrthoDB" id="7507692at2"/>
<dbReference type="Pfam" id="PF01261">
    <property type="entry name" value="AP_endonuc_2"/>
    <property type="match status" value="1"/>
</dbReference>
<dbReference type="InterPro" id="IPR013022">
    <property type="entry name" value="Xyl_isomerase-like_TIM-brl"/>
</dbReference>
<accession>A0A7W7AC18</accession>
<dbReference type="GO" id="GO:0016853">
    <property type="term" value="F:isomerase activity"/>
    <property type="evidence" value="ECO:0007669"/>
    <property type="project" value="UniProtKB-KW"/>
</dbReference>
<dbReference type="PANTHER" id="PTHR12110:SF48">
    <property type="entry name" value="BLL3656 PROTEIN"/>
    <property type="match status" value="1"/>
</dbReference>
<dbReference type="Gene3D" id="3.20.20.150">
    <property type="entry name" value="Divalent-metal-dependent TIM barrel enzymes"/>
    <property type="match status" value="1"/>
</dbReference>
<sequence>MVRKLGLEFLGVFGLSPVDLVHLAADLDCQFIGTVPAPIEFNPEGFAPWSLIEDAALRRDLKSALAERGVELLLGDGNAFLPGLEAREALARQLDMYQDLGVERVNSISFEPDLERTLDQFATFVEMAVQRGMKPSIEFCPISVVSNLATGVKAVKHAGEHARLLLDTMHFFRSGSSVPELAEVADLIGHIQLCDAPREPKLPDYLEEAMYERMIPGDGDAPLKEILAALPNVPSIGLEIPLRSLAEQGIGPHERMQRCVDGSRKILALADRA</sequence>
<feature type="domain" description="Xylose isomerase-like TIM barrel" evidence="1">
    <location>
        <begin position="40"/>
        <end position="241"/>
    </location>
</feature>
<dbReference type="PANTHER" id="PTHR12110">
    <property type="entry name" value="HYDROXYPYRUVATE ISOMERASE"/>
    <property type="match status" value="1"/>
</dbReference>
<comment type="caution">
    <text evidence="2">The sequence shown here is derived from an EMBL/GenBank/DDBJ whole genome shotgun (WGS) entry which is preliminary data.</text>
</comment>
<evidence type="ECO:0000313" key="3">
    <source>
        <dbReference type="Proteomes" id="UP000538566"/>
    </source>
</evidence>
<evidence type="ECO:0000259" key="1">
    <source>
        <dbReference type="Pfam" id="PF01261"/>
    </source>
</evidence>
<gene>
    <name evidence="2" type="ORF">GGR37_002546</name>
</gene>
<reference evidence="2 3" key="1">
    <citation type="submission" date="2020-08" db="EMBL/GenBank/DDBJ databases">
        <title>Genomic Encyclopedia of Type Strains, Phase IV (KMG-IV): sequencing the most valuable type-strain genomes for metagenomic binning, comparative biology and taxonomic classification.</title>
        <authorList>
            <person name="Goeker M."/>
        </authorList>
    </citation>
    <scope>NUCLEOTIDE SEQUENCE [LARGE SCALE GENOMIC DNA]</scope>
    <source>
        <strain evidence="2 3">DSM 17507</strain>
    </source>
</reference>
<organism evidence="2 3">
    <name type="scientific">Novosphingobium taihuense</name>
    <dbReference type="NCBI Taxonomy" id="260085"/>
    <lineage>
        <taxon>Bacteria</taxon>
        <taxon>Pseudomonadati</taxon>
        <taxon>Pseudomonadota</taxon>
        <taxon>Alphaproteobacteria</taxon>
        <taxon>Sphingomonadales</taxon>
        <taxon>Sphingomonadaceae</taxon>
        <taxon>Novosphingobium</taxon>
    </lineage>
</organism>
<protein>
    <submittedName>
        <fullName evidence="2">Sugar phosphate isomerase/epimerase</fullName>
    </submittedName>
</protein>
<dbReference type="Proteomes" id="UP000538566">
    <property type="component" value="Unassembled WGS sequence"/>
</dbReference>
<name>A0A7W7AC18_9SPHN</name>
<evidence type="ECO:0000313" key="2">
    <source>
        <dbReference type="EMBL" id="MBB4614260.1"/>
    </source>
</evidence>
<proteinExistence type="predicted"/>
<dbReference type="InterPro" id="IPR050312">
    <property type="entry name" value="IolE/XylAMocC-like"/>
</dbReference>
<dbReference type="InterPro" id="IPR036237">
    <property type="entry name" value="Xyl_isomerase-like_sf"/>
</dbReference>
<dbReference type="SUPFAM" id="SSF51658">
    <property type="entry name" value="Xylose isomerase-like"/>
    <property type="match status" value="1"/>
</dbReference>
<dbReference type="RefSeq" id="WP_158637695.1">
    <property type="nucleotide sequence ID" value="NZ_JACHOA010000004.1"/>
</dbReference>